<keyword evidence="3 6" id="KW-0812">Transmembrane</keyword>
<organism evidence="9 10">
    <name type="scientific">Pseudoalteromonas marina</name>
    <dbReference type="NCBI Taxonomy" id="267375"/>
    <lineage>
        <taxon>Bacteria</taxon>
        <taxon>Pseudomonadati</taxon>
        <taxon>Pseudomonadota</taxon>
        <taxon>Gammaproteobacteria</taxon>
        <taxon>Alteromonadales</taxon>
        <taxon>Pseudoalteromonadaceae</taxon>
        <taxon>Pseudoalteromonas</taxon>
    </lineage>
</organism>
<evidence type="ECO:0000256" key="5">
    <source>
        <dbReference type="ARBA" id="ARBA00023136"/>
    </source>
</evidence>
<feature type="domain" description="ComEC/Rec2-related protein" evidence="7">
    <location>
        <begin position="217"/>
        <end position="486"/>
    </location>
</feature>
<feature type="transmembrane region" description="Helical" evidence="6">
    <location>
        <begin position="12"/>
        <end position="29"/>
    </location>
</feature>
<dbReference type="InterPro" id="IPR004797">
    <property type="entry name" value="Competence_ComEC/Rec2"/>
</dbReference>
<evidence type="ECO:0000313" key="10">
    <source>
        <dbReference type="Proteomes" id="UP001177212"/>
    </source>
</evidence>
<feature type="transmembrane region" description="Helical" evidence="6">
    <location>
        <begin position="58"/>
        <end position="76"/>
    </location>
</feature>
<keyword evidence="2" id="KW-1003">Cell membrane</keyword>
<comment type="subcellular location">
    <subcellularLocation>
        <location evidence="1">Cell membrane</location>
        <topology evidence="1">Multi-pass membrane protein</topology>
    </subcellularLocation>
</comment>
<feature type="transmembrane region" description="Helical" evidence="6">
    <location>
        <begin position="375"/>
        <end position="398"/>
    </location>
</feature>
<dbReference type="Gene3D" id="3.60.15.10">
    <property type="entry name" value="Ribonuclease Z/Hydroxyacylglutathione hydrolase-like"/>
    <property type="match status" value="1"/>
</dbReference>
<keyword evidence="4 6" id="KW-1133">Transmembrane helix</keyword>
<dbReference type="InterPro" id="IPR004477">
    <property type="entry name" value="ComEC_N"/>
</dbReference>
<evidence type="ECO:0000256" key="2">
    <source>
        <dbReference type="ARBA" id="ARBA00022475"/>
    </source>
</evidence>
<feature type="transmembrane region" description="Helical" evidence="6">
    <location>
        <begin position="276"/>
        <end position="295"/>
    </location>
</feature>
<dbReference type="Proteomes" id="UP001177212">
    <property type="component" value="Unassembled WGS sequence"/>
</dbReference>
<dbReference type="PANTHER" id="PTHR30619:SF1">
    <property type="entry name" value="RECOMBINATION PROTEIN 2"/>
    <property type="match status" value="1"/>
</dbReference>
<reference evidence="9" key="1">
    <citation type="submission" date="2023-07" db="EMBL/GenBank/DDBJ databases">
        <title>Genome content predicts the carbon catabolic preferences of heterotrophic bacteria.</title>
        <authorList>
            <person name="Gralka M."/>
        </authorList>
    </citation>
    <scope>NUCLEOTIDE SEQUENCE</scope>
    <source>
        <strain evidence="9">4G09</strain>
    </source>
</reference>
<evidence type="ECO:0000256" key="4">
    <source>
        <dbReference type="ARBA" id="ARBA00022989"/>
    </source>
</evidence>
<dbReference type="PANTHER" id="PTHR30619">
    <property type="entry name" value="DNA INTERNALIZATION/COMPETENCE PROTEIN COMEC/REC2"/>
    <property type="match status" value="1"/>
</dbReference>
<feature type="transmembrane region" description="Helical" evidence="6">
    <location>
        <begin position="439"/>
        <end position="457"/>
    </location>
</feature>
<keyword evidence="5 6" id="KW-0472">Membrane</keyword>
<evidence type="ECO:0000259" key="7">
    <source>
        <dbReference type="Pfam" id="PF03772"/>
    </source>
</evidence>
<evidence type="ECO:0000259" key="8">
    <source>
        <dbReference type="Pfam" id="PF13567"/>
    </source>
</evidence>
<keyword evidence="10" id="KW-1185">Reference proteome</keyword>
<feature type="transmembrane region" description="Helical" evidence="6">
    <location>
        <begin position="404"/>
        <end position="427"/>
    </location>
</feature>
<dbReference type="InterPro" id="IPR036866">
    <property type="entry name" value="RibonucZ/Hydroxyglut_hydro"/>
</dbReference>
<sequence>MDSFLSHLKQPFTSVWISLGFVIGCISTVFYYETLEFIIITVSIVIIVAYFKPFLSLLLGFICGICIVIAHYHIFYNFEHIINDEKYAYPVEVVIQEVISNKAPQYVKAKLVRINGKYYSNLSAPSAMLSVNLDHPLRANDRFVASVNLKKFRSNKNFNVFDNELYAFKQRIFFKGKVLNKELKIKSTSEQNSVQSYKSFIKNTYENTTLNWLYYALLTGDKTLMTPSDKQLMQSLGLSHLLAISGLHIGLVFGFGFFITKWVFIHVKLFNNQTMNFSIAYSVIGFVSAFVYVYLSNFLVSATRALIMLGCYLLLYYFQRQPMRWRSILFALVIVLVVNPFNTLNPGLYFSFFAVVVIFLVIKNIPPSTNSFLKVLFALIIIQAALFIGLLPLSFYFFNGVSVAGLVINLVAIPFLSFILMPCLILLTAISALFDISMVIIFIDSGLAFIFTCLNKFPAGFGWLNIGIIGLSVIIYAYLTLLIFYFSPYRRLAFLPLAMLYIDYLLADKPTWKLHVFDVGHGLMALIEKDDKGFIYDFGPSYFNRFSRAKSILLPFIDINNIAVTHSVVSHLDNDHSGGLSHFIGAGLKFSFNEFHPNGLSKGCIPNEVNMAGLIIKSFPSPLYGNENDESCVIKVSDKEHSVLFTGDISKNRESQLINSSDSLKSTVLLSPHHGSSTSSSNKFINAVMPQIVIHSSAYKGQWQFPKTEVVERYRNINALQYVTGQQGQITVEFYEETVTVITARDYQSYWFIKD</sequence>
<feature type="transmembrane region" description="Helical" evidence="6">
    <location>
        <begin position="463"/>
        <end position="486"/>
    </location>
</feature>
<dbReference type="InterPro" id="IPR025405">
    <property type="entry name" value="DUF4131"/>
</dbReference>
<dbReference type="SUPFAM" id="SSF56281">
    <property type="entry name" value="Metallo-hydrolase/oxidoreductase"/>
    <property type="match status" value="1"/>
</dbReference>
<name>A0ABT9FD06_9GAMM</name>
<dbReference type="NCBIfam" id="TIGR00360">
    <property type="entry name" value="ComEC_N-term"/>
    <property type="match status" value="1"/>
</dbReference>
<dbReference type="InterPro" id="IPR052159">
    <property type="entry name" value="Competence_DNA_uptake"/>
</dbReference>
<accession>A0ABT9FD06</accession>
<feature type="domain" description="DUF4131" evidence="8">
    <location>
        <begin position="15"/>
        <end position="180"/>
    </location>
</feature>
<protein>
    <submittedName>
        <fullName evidence="9">DNA internalization-related competence protein ComEC/Rec2</fullName>
    </submittedName>
</protein>
<dbReference type="NCBIfam" id="TIGR00361">
    <property type="entry name" value="ComEC_Rec2"/>
    <property type="match status" value="1"/>
</dbReference>
<dbReference type="EMBL" id="JAUYVT010000005">
    <property type="protein sequence ID" value="MDP2564641.1"/>
    <property type="molecule type" value="Genomic_DNA"/>
</dbReference>
<gene>
    <name evidence="9" type="ORF">Q8W34_08340</name>
</gene>
<evidence type="ECO:0000256" key="3">
    <source>
        <dbReference type="ARBA" id="ARBA00022692"/>
    </source>
</evidence>
<evidence type="ECO:0000256" key="6">
    <source>
        <dbReference type="SAM" id="Phobius"/>
    </source>
</evidence>
<feature type="transmembrane region" description="Helical" evidence="6">
    <location>
        <begin position="241"/>
        <end position="264"/>
    </location>
</feature>
<dbReference type="RefSeq" id="WP_305471857.1">
    <property type="nucleotide sequence ID" value="NZ_JAUYVT010000005.1"/>
</dbReference>
<feature type="transmembrane region" description="Helical" evidence="6">
    <location>
        <begin position="301"/>
        <end position="318"/>
    </location>
</feature>
<comment type="caution">
    <text evidence="9">The sequence shown here is derived from an EMBL/GenBank/DDBJ whole genome shotgun (WGS) entry which is preliminary data.</text>
</comment>
<proteinExistence type="predicted"/>
<evidence type="ECO:0000313" key="9">
    <source>
        <dbReference type="EMBL" id="MDP2564641.1"/>
    </source>
</evidence>
<evidence type="ECO:0000256" key="1">
    <source>
        <dbReference type="ARBA" id="ARBA00004651"/>
    </source>
</evidence>
<feature type="transmembrane region" description="Helical" evidence="6">
    <location>
        <begin position="325"/>
        <end position="341"/>
    </location>
</feature>
<dbReference type="Pfam" id="PF13567">
    <property type="entry name" value="DUF4131"/>
    <property type="match status" value="1"/>
</dbReference>
<dbReference type="Pfam" id="PF03772">
    <property type="entry name" value="Competence"/>
    <property type="match status" value="1"/>
</dbReference>